<name>A0ABW8JZ73_9GAMM</name>
<gene>
    <name evidence="4" type="ORF">ISS97_01675</name>
</gene>
<dbReference type="InterPro" id="IPR025392">
    <property type="entry name" value="DUF4124"/>
</dbReference>
<organism evidence="4 5">
    <name type="scientific">Dyella koreensis</name>
    <dbReference type="NCBI Taxonomy" id="311235"/>
    <lineage>
        <taxon>Bacteria</taxon>
        <taxon>Pseudomonadati</taxon>
        <taxon>Pseudomonadota</taxon>
        <taxon>Gammaproteobacteria</taxon>
        <taxon>Lysobacterales</taxon>
        <taxon>Rhodanobacteraceae</taxon>
        <taxon>Dyella</taxon>
    </lineage>
</organism>
<dbReference type="RefSeq" id="WP_379987574.1">
    <property type="nucleotide sequence ID" value="NZ_JADIKD010000005.1"/>
</dbReference>
<keyword evidence="2" id="KW-0732">Signal</keyword>
<feature type="signal peptide" evidence="2">
    <location>
        <begin position="1"/>
        <end position="20"/>
    </location>
</feature>
<accession>A0ABW8JZ73</accession>
<evidence type="ECO:0000313" key="4">
    <source>
        <dbReference type="EMBL" id="MFK2915958.1"/>
    </source>
</evidence>
<reference evidence="4 5" key="1">
    <citation type="submission" date="2020-10" db="EMBL/GenBank/DDBJ databases">
        <title>Phylogeny of dyella-like bacteria.</title>
        <authorList>
            <person name="Fu J."/>
        </authorList>
    </citation>
    <scope>NUCLEOTIDE SEQUENCE [LARGE SCALE GENOMIC DNA]</scope>
    <source>
        <strain evidence="4 5">BB4</strain>
    </source>
</reference>
<protein>
    <submittedName>
        <fullName evidence="4">DUF4124 domain-containing protein</fullName>
    </submittedName>
</protein>
<comment type="caution">
    <text evidence="4">The sequence shown here is derived from an EMBL/GenBank/DDBJ whole genome shotgun (WGS) entry which is preliminary data.</text>
</comment>
<dbReference type="Proteomes" id="UP001620408">
    <property type="component" value="Unassembled WGS sequence"/>
</dbReference>
<evidence type="ECO:0000259" key="3">
    <source>
        <dbReference type="Pfam" id="PF13511"/>
    </source>
</evidence>
<keyword evidence="5" id="KW-1185">Reference proteome</keyword>
<evidence type="ECO:0000313" key="5">
    <source>
        <dbReference type="Proteomes" id="UP001620408"/>
    </source>
</evidence>
<feature type="region of interest" description="Disordered" evidence="1">
    <location>
        <begin position="56"/>
        <end position="86"/>
    </location>
</feature>
<evidence type="ECO:0000256" key="2">
    <source>
        <dbReference type="SAM" id="SignalP"/>
    </source>
</evidence>
<evidence type="ECO:0000256" key="1">
    <source>
        <dbReference type="SAM" id="MobiDB-lite"/>
    </source>
</evidence>
<feature type="chain" id="PRO_5047424684" evidence="2">
    <location>
        <begin position="21"/>
        <end position="214"/>
    </location>
</feature>
<feature type="domain" description="DUF4124" evidence="3">
    <location>
        <begin position="11"/>
        <end position="65"/>
    </location>
</feature>
<sequence>MRRPLALLLWLLPCVGLPMGATTVYKCTGSDGKVIFQDSPCGKAQRQQTLDLPDVATQPAPVAPPQPSATTDRADAAPTPPPLEPAAPLPRMYACIRATDGKAYFSGNGYPEPYLAPFGMLGAVQMPLAHAYGPAGGAGISAPEVNRGKITPGLVASNYVWVQDQCRPLTVQEICHALQDAYDENARKLRRAFKSDRPPLEQRDNELRAQLGNC</sequence>
<dbReference type="Pfam" id="PF13511">
    <property type="entry name" value="DUF4124"/>
    <property type="match status" value="1"/>
</dbReference>
<proteinExistence type="predicted"/>
<dbReference type="EMBL" id="JADIKD010000005">
    <property type="protein sequence ID" value="MFK2915958.1"/>
    <property type="molecule type" value="Genomic_DNA"/>
</dbReference>